<name>A0ABY7T5K4_9SPHI</name>
<protein>
    <submittedName>
        <fullName evidence="1">Uncharacterized protein</fullName>
    </submittedName>
</protein>
<keyword evidence="2" id="KW-1185">Reference proteome</keyword>
<evidence type="ECO:0000313" key="1">
    <source>
        <dbReference type="EMBL" id="WCT11606.1"/>
    </source>
</evidence>
<proteinExistence type="predicted"/>
<dbReference type="RefSeq" id="WP_273629795.1">
    <property type="nucleotide sequence ID" value="NZ_CP117167.1"/>
</dbReference>
<evidence type="ECO:0000313" key="2">
    <source>
        <dbReference type="Proteomes" id="UP001216139"/>
    </source>
</evidence>
<dbReference type="Proteomes" id="UP001216139">
    <property type="component" value="Chromosome"/>
</dbReference>
<accession>A0ABY7T5K4</accession>
<organism evidence="1 2">
    <name type="scientific">Mucilaginibacter jinjuensis</name>
    <dbReference type="NCBI Taxonomy" id="1176721"/>
    <lineage>
        <taxon>Bacteria</taxon>
        <taxon>Pseudomonadati</taxon>
        <taxon>Bacteroidota</taxon>
        <taxon>Sphingobacteriia</taxon>
        <taxon>Sphingobacteriales</taxon>
        <taxon>Sphingobacteriaceae</taxon>
        <taxon>Mucilaginibacter</taxon>
    </lineage>
</organism>
<gene>
    <name evidence="1" type="ORF">PQO05_22995</name>
</gene>
<dbReference type="EMBL" id="CP117167">
    <property type="protein sequence ID" value="WCT11606.1"/>
    <property type="molecule type" value="Genomic_DNA"/>
</dbReference>
<sequence length="70" mass="8326">MENQNPWLPLQPANEEAGMFIERVKRVEKEVKKMLKNISGYQKRFSSLQPLRKRGEVLKKADENEVKQKR</sequence>
<reference evidence="1 2" key="1">
    <citation type="submission" date="2023-02" db="EMBL/GenBank/DDBJ databases">
        <title>Genome sequence of Mucilaginibacter jinjuensis strain KACC 16571.</title>
        <authorList>
            <person name="Kim S."/>
            <person name="Heo J."/>
            <person name="Kwon S.-W."/>
        </authorList>
    </citation>
    <scope>NUCLEOTIDE SEQUENCE [LARGE SCALE GENOMIC DNA]</scope>
    <source>
        <strain evidence="1 2">KACC 16571</strain>
    </source>
</reference>